<organism evidence="2 3">
    <name type="scientific">Sphingobium fuliginis (strain ATCC 27551)</name>
    <dbReference type="NCBI Taxonomy" id="336203"/>
    <lineage>
        <taxon>Bacteria</taxon>
        <taxon>Pseudomonadati</taxon>
        <taxon>Pseudomonadota</taxon>
        <taxon>Alphaproteobacteria</taxon>
        <taxon>Sphingomonadales</taxon>
        <taxon>Sphingomonadaceae</taxon>
        <taxon>Sphingobium</taxon>
    </lineage>
</organism>
<feature type="transmembrane region" description="Helical" evidence="1">
    <location>
        <begin position="115"/>
        <end position="137"/>
    </location>
</feature>
<keyword evidence="1" id="KW-0812">Transmembrane</keyword>
<sequence>MELTDGRKPGEFASRYPLGAWAQIGFEFTFLFAALVAVAYVLLSIGMLVAADAPADAGTLPFGISYPKDRRFLIWLSIALSGSAGGTAFALKWLYHSVAKWTWNRDRILWRLIVPPLSGVFAVFVAFMVAAEIVPFLNAKAFENFYRALGAGFLLGYFSDNVLAALQNLAVRWFGTVDSKFKGGDD</sequence>
<keyword evidence="1" id="KW-1133">Transmembrane helix</keyword>
<evidence type="ECO:0000256" key="1">
    <source>
        <dbReference type="SAM" id="Phobius"/>
    </source>
</evidence>
<evidence type="ECO:0000313" key="3">
    <source>
        <dbReference type="Proteomes" id="UP000593663"/>
    </source>
</evidence>
<reference evidence="3" key="1">
    <citation type="submission" date="2020-08" db="EMBL/GenBank/DDBJ databases">
        <title>Complete genome sequence of Sphingobium barthaii strain KK22, a high-molecular-weight polycyclic aromatic hydrocarbon-degrading soil bacterium.</title>
        <authorList>
            <person name="Mori J.F."/>
            <person name="Kanaly R.A."/>
        </authorList>
    </citation>
    <scope>NUCLEOTIDE SEQUENCE [LARGE SCALE GENOMIC DNA]</scope>
    <source>
        <strain evidence="3">KK22</strain>
    </source>
</reference>
<name>A0A7M2GID5_SPHSA</name>
<dbReference type="EMBL" id="CP060035">
    <property type="protein sequence ID" value="QOT72017.1"/>
    <property type="molecule type" value="Genomic_DNA"/>
</dbReference>
<accession>A0A7M2GID5</accession>
<evidence type="ECO:0000313" key="2">
    <source>
        <dbReference type="EMBL" id="QOT72017.1"/>
    </source>
</evidence>
<gene>
    <name evidence="2" type="ORF">H5V43_02250</name>
</gene>
<dbReference type="KEGG" id="sbar:H5V43_02250"/>
<keyword evidence="1" id="KW-0472">Membrane</keyword>
<feature type="transmembrane region" description="Helical" evidence="1">
    <location>
        <begin position="72"/>
        <end position="95"/>
    </location>
</feature>
<protein>
    <submittedName>
        <fullName evidence="2">Uncharacterized protein</fullName>
    </submittedName>
</protein>
<proteinExistence type="predicted"/>
<feature type="transmembrane region" description="Helical" evidence="1">
    <location>
        <begin position="20"/>
        <end position="51"/>
    </location>
</feature>
<dbReference type="AlphaFoldDB" id="A0A7M2GID5"/>
<dbReference type="Proteomes" id="UP000593663">
    <property type="component" value="Chromosome 1"/>
</dbReference>
<dbReference type="RefSeq" id="WP_025549280.1">
    <property type="nucleotide sequence ID" value="NZ_BATN01000038.1"/>
</dbReference>